<dbReference type="GO" id="GO:0016853">
    <property type="term" value="F:isomerase activity"/>
    <property type="evidence" value="ECO:0007669"/>
    <property type="project" value="UniProtKB-KW"/>
</dbReference>
<comment type="caution">
    <text evidence="2">The sequence shown here is derived from an EMBL/GenBank/DDBJ whole genome shotgun (WGS) entry which is preliminary data.</text>
</comment>
<evidence type="ECO:0000313" key="2">
    <source>
        <dbReference type="EMBL" id="MCO1657962.1"/>
    </source>
</evidence>
<dbReference type="Gene3D" id="1.20.120.450">
    <property type="entry name" value="dinb family like domain"/>
    <property type="match status" value="1"/>
</dbReference>
<evidence type="ECO:0000259" key="1">
    <source>
        <dbReference type="Pfam" id="PF11716"/>
    </source>
</evidence>
<dbReference type="NCBIfam" id="TIGR03083">
    <property type="entry name" value="maleylpyruvate isomerase family mycothiol-dependent enzyme"/>
    <property type="match status" value="1"/>
</dbReference>
<dbReference type="EMBL" id="JAGSOV010000048">
    <property type="protein sequence ID" value="MCO1657962.1"/>
    <property type="molecule type" value="Genomic_DNA"/>
</dbReference>
<accession>A0ABT1A4M6</accession>
<dbReference type="InterPro" id="IPR034660">
    <property type="entry name" value="DinB/YfiT-like"/>
</dbReference>
<dbReference type="Pfam" id="PF11716">
    <property type="entry name" value="MDMPI_N"/>
    <property type="match status" value="1"/>
</dbReference>
<dbReference type="Proteomes" id="UP001165283">
    <property type="component" value="Unassembled WGS sequence"/>
</dbReference>
<protein>
    <submittedName>
        <fullName evidence="2">Maleylpyruvate isomerase family mycothiol-dependent enzyme</fullName>
    </submittedName>
</protein>
<evidence type="ECO:0000313" key="3">
    <source>
        <dbReference type="Proteomes" id="UP001165283"/>
    </source>
</evidence>
<name>A0ABT1A4M6_9PSEU</name>
<dbReference type="SUPFAM" id="SSF109854">
    <property type="entry name" value="DinB/YfiT-like putative metalloenzymes"/>
    <property type="match status" value="1"/>
</dbReference>
<reference evidence="2" key="1">
    <citation type="submission" date="2021-04" db="EMBL/GenBank/DDBJ databases">
        <title>Pseudonocardia sp. nov., isolated from sandy soil of mangrove forest.</title>
        <authorList>
            <person name="Zan Z."/>
            <person name="Huang R."/>
            <person name="Liu W."/>
        </authorList>
    </citation>
    <scope>NUCLEOTIDE SEQUENCE</scope>
    <source>
        <strain evidence="2">S2-4</strain>
    </source>
</reference>
<sequence>MRDDEILDWTRTERLGLADFLDGLDDDQWRAPSLCAGWSVHDLAAHLTLSTRTTLGLVIKEAIRARGSFDRMELVISRERAARFDRHELVAQLRETAGSPRRAPGAGPLDPLVDALVHGQDLARALGMERPMPPAPAVAALEHVRTSGFYGGRRRFRGTRLVATDVDWSAGAGPEEIRGPVADLLLVATGRTAGLAALSGPGTRRLVLA</sequence>
<feature type="domain" description="Mycothiol-dependent maleylpyruvate isomerase metal-binding" evidence="1">
    <location>
        <begin position="14"/>
        <end position="115"/>
    </location>
</feature>
<dbReference type="InterPro" id="IPR017517">
    <property type="entry name" value="Maleyloyr_isom"/>
</dbReference>
<keyword evidence="3" id="KW-1185">Reference proteome</keyword>
<organism evidence="2 3">
    <name type="scientific">Pseudonocardia humida</name>
    <dbReference type="NCBI Taxonomy" id="2800819"/>
    <lineage>
        <taxon>Bacteria</taxon>
        <taxon>Bacillati</taxon>
        <taxon>Actinomycetota</taxon>
        <taxon>Actinomycetes</taxon>
        <taxon>Pseudonocardiales</taxon>
        <taxon>Pseudonocardiaceae</taxon>
        <taxon>Pseudonocardia</taxon>
    </lineage>
</organism>
<dbReference type="RefSeq" id="WP_252441609.1">
    <property type="nucleotide sequence ID" value="NZ_JAGSOV010000048.1"/>
</dbReference>
<gene>
    <name evidence="2" type="ORF">KDL28_23140</name>
</gene>
<proteinExistence type="predicted"/>
<keyword evidence="2" id="KW-0413">Isomerase</keyword>
<dbReference type="InterPro" id="IPR024344">
    <property type="entry name" value="MDMPI_metal-binding"/>
</dbReference>